<dbReference type="Proteomes" id="UP001631969">
    <property type="component" value="Unassembled WGS sequence"/>
</dbReference>
<evidence type="ECO:0000313" key="1">
    <source>
        <dbReference type="EMBL" id="MFM9327614.1"/>
    </source>
</evidence>
<protein>
    <submittedName>
        <fullName evidence="1">RluA family pseudouridine synthase</fullName>
        <ecNumber evidence="1">5.4.99.-</ecNumber>
    </submittedName>
</protein>
<proteinExistence type="predicted"/>
<keyword evidence="1" id="KW-0413">Isomerase</keyword>
<dbReference type="EMBL" id="JBJURJ010000003">
    <property type="protein sequence ID" value="MFM9327614.1"/>
    <property type="molecule type" value="Genomic_DNA"/>
</dbReference>
<keyword evidence="2" id="KW-1185">Reference proteome</keyword>
<comment type="caution">
    <text evidence="1">The sequence shown here is derived from an EMBL/GenBank/DDBJ whole genome shotgun (WGS) entry which is preliminary data.</text>
</comment>
<dbReference type="EC" id="5.4.99.-" evidence="1"/>
<organism evidence="1 2">
    <name type="scientific">Paenibacillus mesotrionivorans</name>
    <dbReference type="NCBI Taxonomy" id="3160968"/>
    <lineage>
        <taxon>Bacteria</taxon>
        <taxon>Bacillati</taxon>
        <taxon>Bacillota</taxon>
        <taxon>Bacilli</taxon>
        <taxon>Bacillales</taxon>
        <taxon>Paenibacillaceae</taxon>
        <taxon>Paenibacillus</taxon>
    </lineage>
</organism>
<gene>
    <name evidence="1" type="ORF">ACI1P1_04785</name>
</gene>
<sequence length="303" mass="34380">MSYYEPITYIVPEGDDGLELKAILRRRMALSRKLLSRIKLTEEGITVNGERRYTSVRVKTGDVVEVRMEEEDSEDILPQDLPVDVIFEDEHLLIVNKPAGTIVHPTTGHWSNTLANGVVHMWQQRGLRIRFRPVHRLDRETSGVLAIAKNPYVHQHISEQMKAGKVEKEYTALVRGHMEHPEGTVDAPIDRNPDSPHYRIVTPSGYPSVTHYRVVEQLEDAAVLAIRLETGRTHQIRVHMAHLGHPLIGDAMYGIPEDRESYPGGRHALHASRLGFIHPVFRTPLVFEAPLPADLEALLSRLR</sequence>
<name>A0ACC7NW78_9BACL</name>
<evidence type="ECO:0000313" key="2">
    <source>
        <dbReference type="Proteomes" id="UP001631969"/>
    </source>
</evidence>
<reference evidence="1" key="1">
    <citation type="submission" date="2024-12" db="EMBL/GenBank/DDBJ databases">
        <authorList>
            <person name="Wu N."/>
        </authorList>
    </citation>
    <scope>NUCLEOTIDE SEQUENCE</scope>
    <source>
        <strain evidence="1">P15</strain>
    </source>
</reference>
<accession>A0ACC7NW78</accession>